<dbReference type="InterPro" id="IPR024079">
    <property type="entry name" value="MetalloPept_cat_dom_sf"/>
</dbReference>
<keyword evidence="8" id="KW-1015">Disulfide bond</keyword>
<keyword evidence="4 10" id="KW-0378">Hydrolase</keyword>
<dbReference type="InterPro" id="IPR003582">
    <property type="entry name" value="ShKT_dom"/>
</dbReference>
<evidence type="ECO:0000256" key="2">
    <source>
        <dbReference type="ARBA" id="ARBA00022670"/>
    </source>
</evidence>
<protein>
    <recommendedName>
        <fullName evidence="10">Metalloendopeptidase</fullName>
        <ecNumber evidence="10">3.4.24.-</ecNumber>
    </recommendedName>
</protein>
<evidence type="ECO:0000313" key="14">
    <source>
        <dbReference type="Proteomes" id="UP000887577"/>
    </source>
</evidence>
<evidence type="ECO:0000256" key="4">
    <source>
        <dbReference type="ARBA" id="ARBA00022801"/>
    </source>
</evidence>
<reference evidence="15" key="1">
    <citation type="submission" date="2022-11" db="UniProtKB">
        <authorList>
            <consortium name="WormBaseParasite"/>
        </authorList>
    </citation>
    <scope>IDENTIFICATION</scope>
</reference>
<evidence type="ECO:0000256" key="9">
    <source>
        <dbReference type="PROSITE-ProRule" id="PRU01005"/>
    </source>
</evidence>
<evidence type="ECO:0000256" key="10">
    <source>
        <dbReference type="RuleBase" id="RU361183"/>
    </source>
</evidence>
<keyword evidence="2 10" id="KW-0645">Protease</keyword>
<dbReference type="EC" id="3.4.24.-" evidence="10"/>
<evidence type="ECO:0000256" key="1">
    <source>
        <dbReference type="ARBA" id="ARBA00002657"/>
    </source>
</evidence>
<dbReference type="InterPro" id="IPR034035">
    <property type="entry name" value="Astacin-like_dom"/>
</dbReference>
<dbReference type="GO" id="GO:0004222">
    <property type="term" value="F:metalloendopeptidase activity"/>
    <property type="evidence" value="ECO:0007669"/>
    <property type="project" value="UniProtKB-UniRule"/>
</dbReference>
<sequence>MIFKYYDKSLPDEETLLTEEDFRSERILRDTVDNVVDDSAMYNSNRFEGDIINPGLTPRTIKGFVGEADPTKLPGIMRNAVRQTYLMWAEARIPYTISSQYSSFSRSKIAEAIEEYRKLTCIDFVPKSAADQDYIHIVPDDGCYSLVGKVGRADRDDFVTINWNNVETGLQDQFDKYSLNMIDHLGTEYDYGSVMHYASTAFSKNGKATIEPKKRGAQIGQRTGFSENDIYKINKLYKCPQFVTTTLSPEEEINDLHKHTNKTKTTPLPDGNSVDNNNGEENEKTELPTESVGSGSVSGGGSGGGGGRGGIGACRDRRRDCEFLSRSGHCESRFSKKFMAENCPKSCHKCNTTCEDSRSWCERWANSGMCTQSIFKDYMKTKCAKSCQLC</sequence>
<organism evidence="14 15">
    <name type="scientific">Panagrolaimus superbus</name>
    <dbReference type="NCBI Taxonomy" id="310955"/>
    <lineage>
        <taxon>Eukaryota</taxon>
        <taxon>Metazoa</taxon>
        <taxon>Ecdysozoa</taxon>
        <taxon>Nematoda</taxon>
        <taxon>Chromadorea</taxon>
        <taxon>Rhabditida</taxon>
        <taxon>Tylenchina</taxon>
        <taxon>Panagrolaimomorpha</taxon>
        <taxon>Panagrolaimoidea</taxon>
        <taxon>Panagrolaimidae</taxon>
        <taxon>Panagrolaimus</taxon>
    </lineage>
</organism>
<dbReference type="PROSITE" id="PS51864">
    <property type="entry name" value="ASTACIN"/>
    <property type="match status" value="1"/>
</dbReference>
<proteinExistence type="predicted"/>
<evidence type="ECO:0000256" key="3">
    <source>
        <dbReference type="ARBA" id="ARBA00022723"/>
    </source>
</evidence>
<dbReference type="GO" id="GO:0008270">
    <property type="term" value="F:zinc ion binding"/>
    <property type="evidence" value="ECO:0007669"/>
    <property type="project" value="InterPro"/>
</dbReference>
<keyword evidence="7" id="KW-0865">Zymogen</keyword>
<dbReference type="PANTHER" id="PTHR10127:SF798">
    <property type="entry name" value="ZINC METALLOPROTEINASE NAS-1"/>
    <property type="match status" value="1"/>
</dbReference>
<keyword evidence="6 10" id="KW-0482">Metalloprotease</keyword>
<dbReference type="Pfam" id="PF01400">
    <property type="entry name" value="Astacin"/>
    <property type="match status" value="2"/>
</dbReference>
<feature type="domain" description="ShKT" evidence="12">
    <location>
        <begin position="354"/>
        <end position="390"/>
    </location>
</feature>
<dbReference type="PRINTS" id="PR00480">
    <property type="entry name" value="ASTACIN"/>
</dbReference>
<dbReference type="CDD" id="cd04280">
    <property type="entry name" value="ZnMc_astacin_like"/>
    <property type="match status" value="1"/>
</dbReference>
<dbReference type="Gene3D" id="1.10.10.1940">
    <property type="match status" value="2"/>
</dbReference>
<dbReference type="AlphaFoldDB" id="A0A914Y3L2"/>
<dbReference type="SMART" id="SM00235">
    <property type="entry name" value="ZnMc"/>
    <property type="match status" value="1"/>
</dbReference>
<evidence type="ECO:0000256" key="5">
    <source>
        <dbReference type="ARBA" id="ARBA00022833"/>
    </source>
</evidence>
<feature type="compositionally biased region" description="Gly residues" evidence="11">
    <location>
        <begin position="296"/>
        <end position="311"/>
    </location>
</feature>
<evidence type="ECO:0000313" key="15">
    <source>
        <dbReference type="WBParaSite" id="PSU_v2.g14777.t1"/>
    </source>
</evidence>
<accession>A0A914Y3L2</accession>
<evidence type="ECO:0000259" key="12">
    <source>
        <dbReference type="PROSITE" id="PS51670"/>
    </source>
</evidence>
<dbReference type="SMART" id="SM00254">
    <property type="entry name" value="ShKT"/>
    <property type="match status" value="2"/>
</dbReference>
<dbReference type="SUPFAM" id="SSF55486">
    <property type="entry name" value="Metalloproteases ('zincins'), catalytic domain"/>
    <property type="match status" value="1"/>
</dbReference>
<keyword evidence="5 10" id="KW-0862">Zinc</keyword>
<comment type="function">
    <text evidence="1">Metalloprotease.</text>
</comment>
<dbReference type="InterPro" id="IPR001506">
    <property type="entry name" value="Peptidase_M12A"/>
</dbReference>
<comment type="caution">
    <text evidence="9">Lacks conserved residue(s) required for the propagation of feature annotation.</text>
</comment>
<dbReference type="PANTHER" id="PTHR10127">
    <property type="entry name" value="DISCOIDIN, CUB, EGF, LAMININ , AND ZINC METALLOPROTEASE DOMAIN CONTAINING"/>
    <property type="match status" value="1"/>
</dbReference>
<dbReference type="Gene3D" id="3.40.390.10">
    <property type="entry name" value="Collagenase (Catalytic Domain)"/>
    <property type="match status" value="2"/>
</dbReference>
<dbReference type="Proteomes" id="UP000887577">
    <property type="component" value="Unplaced"/>
</dbReference>
<comment type="cofactor">
    <cofactor evidence="10">
        <name>Zn(2+)</name>
        <dbReference type="ChEBI" id="CHEBI:29105"/>
    </cofactor>
    <text evidence="10">Binds 1 zinc ion per subunit.</text>
</comment>
<dbReference type="Pfam" id="PF01549">
    <property type="entry name" value="ShK"/>
    <property type="match status" value="2"/>
</dbReference>
<evidence type="ECO:0000256" key="11">
    <source>
        <dbReference type="SAM" id="MobiDB-lite"/>
    </source>
</evidence>
<dbReference type="InterPro" id="IPR006026">
    <property type="entry name" value="Peptidase_Metallo"/>
</dbReference>
<keyword evidence="14" id="KW-1185">Reference proteome</keyword>
<evidence type="ECO:0000256" key="8">
    <source>
        <dbReference type="ARBA" id="ARBA00023157"/>
    </source>
</evidence>
<feature type="domain" description="Peptidase M12A" evidence="13">
    <location>
        <begin position="79"/>
        <end position="240"/>
    </location>
</feature>
<name>A0A914Y3L2_9BILA</name>
<feature type="region of interest" description="Disordered" evidence="11">
    <location>
        <begin position="258"/>
        <end position="311"/>
    </location>
</feature>
<dbReference type="PROSITE" id="PS51670">
    <property type="entry name" value="SHKT"/>
    <property type="match status" value="2"/>
</dbReference>
<keyword evidence="3 10" id="KW-0479">Metal-binding</keyword>
<feature type="domain" description="ShKT" evidence="12">
    <location>
        <begin position="314"/>
        <end position="350"/>
    </location>
</feature>
<dbReference type="WBParaSite" id="PSU_v2.g14777.t1">
    <property type="protein sequence ID" value="PSU_v2.g14777.t1"/>
    <property type="gene ID" value="PSU_v2.g14777"/>
</dbReference>
<evidence type="ECO:0000256" key="7">
    <source>
        <dbReference type="ARBA" id="ARBA00023145"/>
    </source>
</evidence>
<evidence type="ECO:0000259" key="13">
    <source>
        <dbReference type="PROSITE" id="PS51864"/>
    </source>
</evidence>
<evidence type="ECO:0000256" key="6">
    <source>
        <dbReference type="ARBA" id="ARBA00023049"/>
    </source>
</evidence>
<dbReference type="GO" id="GO:0006508">
    <property type="term" value="P:proteolysis"/>
    <property type="evidence" value="ECO:0007669"/>
    <property type="project" value="UniProtKB-KW"/>
</dbReference>